<protein>
    <recommendedName>
        <fullName evidence="4">cAMP-independent regulatory protein pac2</fullName>
    </recommendedName>
</protein>
<dbReference type="PANTHER" id="PTHR28027:SF1">
    <property type="entry name" value="CAMP INDEPENDENT REGULATORY PROTEIN (AFU_ORTHOLOGUE AFUA_3G09640)"/>
    <property type="match status" value="1"/>
</dbReference>
<keyword evidence="3" id="KW-1185">Reference proteome</keyword>
<dbReference type="EMBL" id="JH971388">
    <property type="protein sequence ID" value="EKM80607.1"/>
    <property type="molecule type" value="Genomic_DNA"/>
</dbReference>
<evidence type="ECO:0008006" key="4">
    <source>
        <dbReference type="Google" id="ProtNLM"/>
    </source>
</evidence>
<feature type="region of interest" description="Disordered" evidence="1">
    <location>
        <begin position="498"/>
        <end position="523"/>
    </location>
</feature>
<dbReference type="Proteomes" id="UP000008493">
    <property type="component" value="Unassembled WGS sequence"/>
</dbReference>
<feature type="non-terminal residue" evidence="2">
    <location>
        <position position="523"/>
    </location>
</feature>
<dbReference type="AlphaFoldDB" id="K5XC07"/>
<dbReference type="PANTHER" id="PTHR28027">
    <property type="entry name" value="TRANSCRIPTIONAL REGULATOR MIT1"/>
    <property type="match status" value="1"/>
</dbReference>
<evidence type="ECO:0000256" key="1">
    <source>
        <dbReference type="SAM" id="MobiDB-lite"/>
    </source>
</evidence>
<feature type="region of interest" description="Disordered" evidence="1">
    <location>
        <begin position="187"/>
        <end position="253"/>
    </location>
</feature>
<feature type="compositionally biased region" description="Basic and acidic residues" evidence="1">
    <location>
        <begin position="187"/>
        <end position="196"/>
    </location>
</feature>
<evidence type="ECO:0000313" key="3">
    <source>
        <dbReference type="Proteomes" id="UP000008493"/>
    </source>
</evidence>
<dbReference type="OrthoDB" id="5572844at2759"/>
<proteinExistence type="predicted"/>
<name>K5XC07_AGABU</name>
<dbReference type="RefSeq" id="XP_007328266.1">
    <property type="nucleotide sequence ID" value="XM_007328204.1"/>
</dbReference>
<dbReference type="GeneID" id="18823620"/>
<dbReference type="GO" id="GO:0003677">
    <property type="term" value="F:DNA binding"/>
    <property type="evidence" value="ECO:0007669"/>
    <property type="project" value="TreeGrafter"/>
</dbReference>
<accession>K5XC07</accession>
<dbReference type="KEGG" id="abp:AGABI1DRAFT112374"/>
<organism evidence="2 3">
    <name type="scientific">Agaricus bisporus var. burnettii (strain JB137-S8 / ATCC MYA-4627 / FGSC 10392)</name>
    <name type="common">White button mushroom</name>
    <dbReference type="NCBI Taxonomy" id="597362"/>
    <lineage>
        <taxon>Eukaryota</taxon>
        <taxon>Fungi</taxon>
        <taxon>Dikarya</taxon>
        <taxon>Basidiomycota</taxon>
        <taxon>Agaricomycotina</taxon>
        <taxon>Agaricomycetes</taxon>
        <taxon>Agaricomycetidae</taxon>
        <taxon>Agaricales</taxon>
        <taxon>Agaricineae</taxon>
        <taxon>Agaricaceae</taxon>
        <taxon>Agaricus</taxon>
    </lineage>
</organism>
<feature type="compositionally biased region" description="Basic and acidic residues" evidence="1">
    <location>
        <begin position="505"/>
        <end position="515"/>
    </location>
</feature>
<dbReference type="InParanoid" id="K5XC07"/>
<dbReference type="OMA" id="HGETPRE"/>
<dbReference type="HOGENOM" id="CLU_028895_2_0_1"/>
<sequence length="523" mass="57869">MDCRTVAGPTLPVSLSPMQHPTCTGIRIRSVLDAQKIFYAVQQGLLRMVTRRLDADERMRLRTGCVYAWEERGPHTELTGLGIERFTEGRRWSPSRVRDEFLFYYEKYSPSPDCANPHPPRDWDPLVKQTYSVWVETDKGRRKWHLTAYFTQATVDQLGSIDDIRNVRDLDVPDGLFNSTRVIKARNKADETRSGESSKSASRYAPFPVPTHPNQPESSGQVLMYQPYPNHDVSAMPPTEDPTEPHTTAGASNFSTNNLAKLTLQDSDFHPPYRSLPPISHPRLAVDRDVLNYSSRSEPASSPSAVADARRCPIYLPRPQLENQRTLSTPHMSTSGTLLLDNGTVPEECASTGPQWPSDNIRPTLGPSIPSVYPGNRHDQVANPASTSATQPTPYLPQADMGTVSSTQPGRSIQYLTPLHGETPREPLPSLSILQEAYSISYDFSVAMVAQAASDGAHNGLSTASISSPSSCQKSSIQDLEITGGAVCRDLDLAPLTSLARPQPYRREPVDDRALRRLGPRSR</sequence>
<dbReference type="Pfam" id="PF09729">
    <property type="entry name" value="Gti1_Pac2"/>
    <property type="match status" value="1"/>
</dbReference>
<gene>
    <name evidence="2" type="ORF">AGABI1DRAFT_112374</name>
</gene>
<dbReference type="InterPro" id="IPR018608">
    <property type="entry name" value="Gti1/Pac2"/>
</dbReference>
<dbReference type="eggNOG" id="KOG4476">
    <property type="taxonomic scope" value="Eukaryota"/>
</dbReference>
<evidence type="ECO:0000313" key="2">
    <source>
        <dbReference type="EMBL" id="EKM80607.1"/>
    </source>
</evidence>
<reference evidence="3" key="1">
    <citation type="journal article" date="2012" name="Proc. Natl. Acad. Sci. U.S.A.">
        <title>Genome sequence of the button mushroom Agaricus bisporus reveals mechanisms governing adaptation to a humic-rich ecological niche.</title>
        <authorList>
            <person name="Morin E."/>
            <person name="Kohler A."/>
            <person name="Baker A.R."/>
            <person name="Foulongne-Oriol M."/>
            <person name="Lombard V."/>
            <person name="Nagy L.G."/>
            <person name="Ohm R.A."/>
            <person name="Patyshakuliyeva A."/>
            <person name="Brun A."/>
            <person name="Aerts A.L."/>
            <person name="Bailey A.M."/>
            <person name="Billette C."/>
            <person name="Coutinho P.M."/>
            <person name="Deakin G."/>
            <person name="Doddapaneni H."/>
            <person name="Floudas D."/>
            <person name="Grimwood J."/>
            <person name="Hilden K."/>
            <person name="Kuees U."/>
            <person name="LaButti K.M."/>
            <person name="Lapidus A."/>
            <person name="Lindquist E.A."/>
            <person name="Lucas S.M."/>
            <person name="Murat C."/>
            <person name="Riley R.W."/>
            <person name="Salamov A.A."/>
            <person name="Schmutz J."/>
            <person name="Subramanian V."/>
            <person name="Woesten H.A.B."/>
            <person name="Xu J."/>
            <person name="Eastwood D.C."/>
            <person name="Foster G.D."/>
            <person name="Sonnenberg A.S."/>
            <person name="Cullen D."/>
            <person name="de Vries R.P."/>
            <person name="Lundell T."/>
            <person name="Hibbett D.S."/>
            <person name="Henrissat B."/>
            <person name="Burton K.S."/>
            <person name="Kerrigan R.W."/>
            <person name="Challen M.P."/>
            <person name="Grigoriev I.V."/>
            <person name="Martin F."/>
        </authorList>
    </citation>
    <scope>NUCLEOTIDE SEQUENCE [LARGE SCALE GENOMIC DNA]</scope>
    <source>
        <strain evidence="3">JB137-S8 / ATCC MYA-4627 / FGSC 10392</strain>
    </source>
</reference>